<dbReference type="Gene3D" id="3.30.2180.10">
    <property type="entry name" value="ATP12-like"/>
    <property type="match status" value="1"/>
</dbReference>
<dbReference type="InterPro" id="IPR011419">
    <property type="entry name" value="ATP12_ATP_synth-F1-assembly"/>
</dbReference>
<reference evidence="4" key="1">
    <citation type="submission" date="2021-08" db="EMBL/GenBank/DDBJ databases">
        <title>Hoeflea bacterium WL0058 sp. nov., isolated from the sediment.</title>
        <authorList>
            <person name="Wang L."/>
            <person name="Zhang D."/>
        </authorList>
    </citation>
    <scope>NUCLEOTIDE SEQUENCE</scope>
    <source>
        <strain evidence="4">WL0058</strain>
    </source>
</reference>
<evidence type="ECO:0000313" key="5">
    <source>
        <dbReference type="Proteomes" id="UP001196509"/>
    </source>
</evidence>
<protein>
    <submittedName>
        <fullName evidence="4">ATPase</fullName>
    </submittedName>
</protein>
<dbReference type="PANTHER" id="PTHR21013">
    <property type="entry name" value="ATP SYNTHASE MITOCHONDRIAL F1 COMPLEX ASSEMBLY FACTOR 2/ATP12 PROTEIN, MITOCHONDRIAL PRECURSOR"/>
    <property type="match status" value="1"/>
</dbReference>
<comment type="similarity">
    <text evidence="1">Belongs to the ATP12 family.</text>
</comment>
<name>A0AAE2ZLS2_9HYPH</name>
<dbReference type="EMBL" id="JAICBX010000001">
    <property type="protein sequence ID" value="MBW8636805.1"/>
    <property type="molecule type" value="Genomic_DNA"/>
</dbReference>
<dbReference type="PANTHER" id="PTHR21013:SF10">
    <property type="entry name" value="ATP SYNTHASE MITOCHONDRIAL F1 COMPLEX ASSEMBLY FACTOR 2"/>
    <property type="match status" value="1"/>
</dbReference>
<keyword evidence="2" id="KW-0809">Transit peptide</keyword>
<dbReference type="InterPro" id="IPR042272">
    <property type="entry name" value="ATP12_ATP_synth-F1-assembly_N"/>
</dbReference>
<dbReference type="RefSeq" id="WP_220227455.1">
    <property type="nucleotide sequence ID" value="NZ_JAICBX010000001.1"/>
</dbReference>
<dbReference type="Gene3D" id="1.10.3580.10">
    <property type="entry name" value="ATP12 ATPase"/>
    <property type="match status" value="1"/>
</dbReference>
<evidence type="ECO:0000313" key="4">
    <source>
        <dbReference type="EMBL" id="MBW8636805.1"/>
    </source>
</evidence>
<dbReference type="SUPFAM" id="SSF160909">
    <property type="entry name" value="ATP12-like"/>
    <property type="match status" value="1"/>
</dbReference>
<evidence type="ECO:0000256" key="3">
    <source>
        <dbReference type="ARBA" id="ARBA00023186"/>
    </source>
</evidence>
<accession>A0AAE2ZLS2</accession>
<keyword evidence="3" id="KW-0143">Chaperone</keyword>
<dbReference type="Pfam" id="PF07542">
    <property type="entry name" value="ATP12"/>
    <property type="match status" value="1"/>
</dbReference>
<dbReference type="Proteomes" id="UP001196509">
    <property type="component" value="Unassembled WGS sequence"/>
</dbReference>
<dbReference type="AlphaFoldDB" id="A0AAE2ZLS2"/>
<keyword evidence="5" id="KW-1185">Reference proteome</keyword>
<evidence type="ECO:0000256" key="1">
    <source>
        <dbReference type="ARBA" id="ARBA00008231"/>
    </source>
</evidence>
<gene>
    <name evidence="4" type="ORF">K1W69_06370</name>
</gene>
<proteinExistence type="inferred from homology"/>
<comment type="caution">
    <text evidence="4">The sequence shown here is derived from an EMBL/GenBank/DDBJ whole genome shotgun (WGS) entry which is preliminary data.</text>
</comment>
<organism evidence="4 5">
    <name type="scientific">Flavimaribacter sediminis</name>
    <dbReference type="NCBI Taxonomy" id="2865987"/>
    <lineage>
        <taxon>Bacteria</taxon>
        <taxon>Pseudomonadati</taxon>
        <taxon>Pseudomonadota</taxon>
        <taxon>Alphaproteobacteria</taxon>
        <taxon>Hyphomicrobiales</taxon>
        <taxon>Rhizobiaceae</taxon>
        <taxon>Flavimaribacter</taxon>
    </lineage>
</organism>
<dbReference type="GO" id="GO:0043461">
    <property type="term" value="P:proton-transporting ATP synthase complex assembly"/>
    <property type="evidence" value="ECO:0007669"/>
    <property type="project" value="InterPro"/>
</dbReference>
<evidence type="ECO:0000256" key="2">
    <source>
        <dbReference type="ARBA" id="ARBA00022946"/>
    </source>
</evidence>
<sequence length="262" mass="28899">MRDLLEELYDSEKDADPVRLAQGHSGRQLPKRFYEQAAAAEDDGGFVVQLDGKTVRTPARSVLKLQTRALAELIADEWNSQEKLIDPAAMPATRLANTALDGVALETEAVLEDVLRFAGTDLLCYRAGSPEGLVASQNEAWDPIIDWAHSRLGARFLLAEGVMHVEQPSESLRAVNIHLKQFQDPFAVAALHSMTSLTGSALLALAVAFREIEPEEAWAAAHVDEDWNIRQWGEDAEARLRRDFRQREMMAAANTLQAVTGG</sequence>
<dbReference type="InterPro" id="IPR023335">
    <property type="entry name" value="ATP12_ortho_dom_sf"/>
</dbReference>